<protein>
    <submittedName>
        <fullName evidence="1">Uncharacterized protein</fullName>
    </submittedName>
</protein>
<organism evidence="1">
    <name type="scientific">viral metagenome</name>
    <dbReference type="NCBI Taxonomy" id="1070528"/>
    <lineage>
        <taxon>unclassified sequences</taxon>
        <taxon>metagenomes</taxon>
        <taxon>organismal metagenomes</taxon>
    </lineage>
</organism>
<dbReference type="EMBL" id="MT143262">
    <property type="protein sequence ID" value="QJA94800.1"/>
    <property type="molecule type" value="Genomic_DNA"/>
</dbReference>
<gene>
    <name evidence="1" type="ORF">MM415B03735_0001</name>
</gene>
<name>A0A6M3LJ06_9ZZZZ</name>
<evidence type="ECO:0000313" key="1">
    <source>
        <dbReference type="EMBL" id="QJA94800.1"/>
    </source>
</evidence>
<proteinExistence type="predicted"/>
<accession>A0A6M3LJ06</accession>
<sequence>MPDLQTDFALVDRCLRRERRMREYVFARQPERLAGKVKEIDDALDALMRLRQAISRPQRDLFGRE</sequence>
<dbReference type="AlphaFoldDB" id="A0A6M3LJ06"/>
<reference evidence="1" key="1">
    <citation type="submission" date="2020-03" db="EMBL/GenBank/DDBJ databases">
        <title>The deep terrestrial virosphere.</title>
        <authorList>
            <person name="Holmfeldt K."/>
            <person name="Nilsson E."/>
            <person name="Simone D."/>
            <person name="Lopez-Fernandez M."/>
            <person name="Wu X."/>
            <person name="de Brujin I."/>
            <person name="Lundin D."/>
            <person name="Andersson A."/>
            <person name="Bertilsson S."/>
            <person name="Dopson M."/>
        </authorList>
    </citation>
    <scope>NUCLEOTIDE SEQUENCE</scope>
    <source>
        <strain evidence="1">MM415B03735</strain>
    </source>
</reference>